<proteinExistence type="predicted"/>
<evidence type="ECO:0000313" key="2">
    <source>
        <dbReference type="EMBL" id="PKA47296.1"/>
    </source>
</evidence>
<organism evidence="2 3">
    <name type="scientific">Apostasia shenzhenica</name>
    <dbReference type="NCBI Taxonomy" id="1088818"/>
    <lineage>
        <taxon>Eukaryota</taxon>
        <taxon>Viridiplantae</taxon>
        <taxon>Streptophyta</taxon>
        <taxon>Embryophyta</taxon>
        <taxon>Tracheophyta</taxon>
        <taxon>Spermatophyta</taxon>
        <taxon>Magnoliopsida</taxon>
        <taxon>Liliopsida</taxon>
        <taxon>Asparagales</taxon>
        <taxon>Orchidaceae</taxon>
        <taxon>Apostasioideae</taxon>
        <taxon>Apostasia</taxon>
    </lineage>
</organism>
<sequence length="429" mass="49055">MASSSSAASAVCTATWEDLPSELVSSIASLLPLDGIVRMTAVCRFWAWSLGRHCPQIASPPPPPPPVALNNWSFPWLFIPSEYGECAGRASFVHIPSRRFFCIHPLPDLVGRHCVGASPDGWIVTLTPSLQVRLLNPLTRERIFLPRLLKRWISAGHHSLDRHYLIVRKIVLTPRLSCGGVAVALYHPMFFHWRGCISFAKQGDLEWTDEIAMAGAADMHTFSFEDAAYREEDGKVYAVTNHGAVYAFDLKMWRCNEGPIECAIFHPMIEFLTYRRRYVNYLVYIVSSNGNLFLIVRDFTSLEQMTLDFVILKYQPYLSLEHQVFLPNGSWTLEKNLKDRSFFLGFNLSTALSANDVPDLRPNCIYFTEEFVPRDYGYAEHDLGVYDVGKRVVEKFFCNGSILKWQPPLWFMPCMSYFPWVKDGNRSKR</sequence>
<accession>A0A2H9ZVK1</accession>
<dbReference type="InterPro" id="IPR036047">
    <property type="entry name" value="F-box-like_dom_sf"/>
</dbReference>
<dbReference type="AlphaFoldDB" id="A0A2H9ZVK1"/>
<reference evidence="2 3" key="1">
    <citation type="journal article" date="2017" name="Nature">
        <title>The Apostasia genome and the evolution of orchids.</title>
        <authorList>
            <person name="Zhang G.Q."/>
            <person name="Liu K.W."/>
            <person name="Li Z."/>
            <person name="Lohaus R."/>
            <person name="Hsiao Y.Y."/>
            <person name="Niu S.C."/>
            <person name="Wang J.Y."/>
            <person name="Lin Y.C."/>
            <person name="Xu Q."/>
            <person name="Chen L.J."/>
            <person name="Yoshida K."/>
            <person name="Fujiwara S."/>
            <person name="Wang Z.W."/>
            <person name="Zhang Y.Q."/>
            <person name="Mitsuda N."/>
            <person name="Wang M."/>
            <person name="Liu G.H."/>
            <person name="Pecoraro L."/>
            <person name="Huang H.X."/>
            <person name="Xiao X.J."/>
            <person name="Lin M."/>
            <person name="Wu X.Y."/>
            <person name="Wu W.L."/>
            <person name="Chen Y.Y."/>
            <person name="Chang S.B."/>
            <person name="Sakamoto S."/>
            <person name="Ohme-Takagi M."/>
            <person name="Yagi M."/>
            <person name="Zeng S.J."/>
            <person name="Shen C.Y."/>
            <person name="Yeh C.M."/>
            <person name="Luo Y.B."/>
            <person name="Tsai W.C."/>
            <person name="Van de Peer Y."/>
            <person name="Liu Z.J."/>
        </authorList>
    </citation>
    <scope>NUCLEOTIDE SEQUENCE [LARGE SCALE GENOMIC DNA]</scope>
    <source>
        <strain evidence="3">cv. Shenzhen</strain>
        <tissue evidence="2">Stem</tissue>
    </source>
</reference>
<dbReference type="SUPFAM" id="SSF81383">
    <property type="entry name" value="F-box domain"/>
    <property type="match status" value="1"/>
</dbReference>
<dbReference type="Proteomes" id="UP000236161">
    <property type="component" value="Unassembled WGS sequence"/>
</dbReference>
<feature type="domain" description="KIB1-4 beta-propeller" evidence="1">
    <location>
        <begin position="94"/>
        <end position="387"/>
    </location>
</feature>
<dbReference type="InterPro" id="IPR050942">
    <property type="entry name" value="F-box_BR-signaling"/>
</dbReference>
<name>A0A2H9ZVK1_9ASPA</name>
<dbReference type="InterPro" id="IPR005174">
    <property type="entry name" value="KIB1-4_b-propeller"/>
</dbReference>
<keyword evidence="3" id="KW-1185">Reference proteome</keyword>
<dbReference type="Pfam" id="PF03478">
    <property type="entry name" value="Beta-prop_KIB1-4"/>
    <property type="match status" value="1"/>
</dbReference>
<protein>
    <submittedName>
        <fullName evidence="2">F-box protein</fullName>
    </submittedName>
</protein>
<dbReference type="PANTHER" id="PTHR44259:SF113">
    <property type="entry name" value="OS06G0659700 PROTEIN"/>
    <property type="match status" value="1"/>
</dbReference>
<dbReference type="STRING" id="1088818.A0A2H9ZVK1"/>
<dbReference type="CDD" id="cd09917">
    <property type="entry name" value="F-box_SF"/>
    <property type="match status" value="1"/>
</dbReference>
<dbReference type="PANTHER" id="PTHR44259">
    <property type="entry name" value="OS07G0183000 PROTEIN-RELATED"/>
    <property type="match status" value="1"/>
</dbReference>
<gene>
    <name evidence="2" type="ORF">AXF42_Ash017241</name>
</gene>
<evidence type="ECO:0000259" key="1">
    <source>
        <dbReference type="Pfam" id="PF03478"/>
    </source>
</evidence>
<evidence type="ECO:0000313" key="3">
    <source>
        <dbReference type="Proteomes" id="UP000236161"/>
    </source>
</evidence>
<dbReference type="Gene3D" id="1.20.1280.50">
    <property type="match status" value="1"/>
</dbReference>
<dbReference type="EMBL" id="KZ453531">
    <property type="protein sequence ID" value="PKA47296.1"/>
    <property type="molecule type" value="Genomic_DNA"/>
</dbReference>
<dbReference type="OrthoDB" id="1937564at2759"/>